<dbReference type="SUPFAM" id="SSF53649">
    <property type="entry name" value="Alkaline phosphatase-like"/>
    <property type="match status" value="1"/>
</dbReference>
<name>A0A238JYE3_9RHOB</name>
<dbReference type="Pfam" id="PF01663">
    <property type="entry name" value="Phosphodiest"/>
    <property type="match status" value="1"/>
</dbReference>
<dbReference type="EMBL" id="FXYE01000001">
    <property type="protein sequence ID" value="SMX34726.1"/>
    <property type="molecule type" value="Genomic_DNA"/>
</dbReference>
<dbReference type="PANTHER" id="PTHR10151">
    <property type="entry name" value="ECTONUCLEOTIDE PYROPHOSPHATASE/PHOSPHODIESTERASE"/>
    <property type="match status" value="1"/>
</dbReference>
<protein>
    <submittedName>
        <fullName evidence="1">Type I phosphodiesterase / nucleotide pyrophosphatase</fullName>
    </submittedName>
</protein>
<dbReference type="AlphaFoldDB" id="A0A238JYE3"/>
<proteinExistence type="predicted"/>
<dbReference type="Proteomes" id="UP000202922">
    <property type="component" value="Unassembled WGS sequence"/>
</dbReference>
<sequence length="534" mass="59814">MGDSKIRTLLIGLDGATYDLLDQLVEEGVMPNLGKIMEEGARGILKSTIHPLTPPAWTTMTTGRTPGNHGVFDFIRVDRDGAKPSYTLATSSDVMVPTIWQIASREGLRATTLNFPVTFPAKPIDGVVIPGYVPWSYLGRAIHPRPVFKMLKEKGVFKASEMSTDWQHERKAVQGLSENQLEDWVNFHITRERRWFEILITLMEEEPSELTAVLFDGVDRIQHLCYHLIDRATRDQYDTPDAIKTRELALQYYRDVDGYVAKMIEKAGPQAQTFIVSDHGFTRSGARIFYANTWLEKNGWLDWVEGTPMDDQGRVALDENTEASTLIDWTSSKAYALSSSSNAIFIRQAKEPGAPGVQPEDYEAFRDNMIKELLALKDPATGKPVVMHVFKREDAFPGTYSDRAPDLTLMLHDYSFLSVLRADEALKDRQVPYATHHPDGIFVATGPGIDMGKRLDPLYIADVAPTALYSLGLAVPRDMEGKVSESTFSGEHREEHKLKFVDVIEEAGGNKDTSTLDAEAQAQIKERLKSLGYL</sequence>
<accession>A0A238JYE3</accession>
<dbReference type="InterPro" id="IPR017850">
    <property type="entry name" value="Alkaline_phosphatase_core_sf"/>
</dbReference>
<reference evidence="2" key="1">
    <citation type="submission" date="2017-05" db="EMBL/GenBank/DDBJ databases">
        <authorList>
            <person name="Rodrigo-Torres L."/>
            <person name="Arahal R. D."/>
            <person name="Lucena T."/>
        </authorList>
    </citation>
    <scope>NUCLEOTIDE SEQUENCE [LARGE SCALE GENOMIC DNA]</scope>
    <source>
        <strain evidence="2">CECT 8621</strain>
    </source>
</reference>
<dbReference type="InterPro" id="IPR002591">
    <property type="entry name" value="Phosphodiest/P_Trfase"/>
</dbReference>
<keyword evidence="2" id="KW-1185">Reference proteome</keyword>
<dbReference type="GO" id="GO:0016787">
    <property type="term" value="F:hydrolase activity"/>
    <property type="evidence" value="ECO:0007669"/>
    <property type="project" value="UniProtKB-ARBA"/>
</dbReference>
<organism evidence="1 2">
    <name type="scientific">Actibacterium lipolyticum</name>
    <dbReference type="NCBI Taxonomy" id="1524263"/>
    <lineage>
        <taxon>Bacteria</taxon>
        <taxon>Pseudomonadati</taxon>
        <taxon>Pseudomonadota</taxon>
        <taxon>Alphaproteobacteria</taxon>
        <taxon>Rhodobacterales</taxon>
        <taxon>Roseobacteraceae</taxon>
        <taxon>Actibacterium</taxon>
    </lineage>
</organism>
<evidence type="ECO:0000313" key="2">
    <source>
        <dbReference type="Proteomes" id="UP000202922"/>
    </source>
</evidence>
<dbReference type="Gene3D" id="3.40.720.10">
    <property type="entry name" value="Alkaline Phosphatase, subunit A"/>
    <property type="match status" value="2"/>
</dbReference>
<dbReference type="RefSeq" id="WP_093966564.1">
    <property type="nucleotide sequence ID" value="NZ_FXYE01000001.1"/>
</dbReference>
<gene>
    <name evidence="1" type="ORF">COL8621_01458</name>
</gene>
<dbReference type="OrthoDB" id="3590172at2"/>
<evidence type="ECO:0000313" key="1">
    <source>
        <dbReference type="EMBL" id="SMX34726.1"/>
    </source>
</evidence>
<dbReference type="PANTHER" id="PTHR10151:SF120">
    <property type="entry name" value="BIS(5'-ADENOSYL)-TRIPHOSPHATASE"/>
    <property type="match status" value="1"/>
</dbReference>